<gene>
    <name evidence="2" type="ORF">E5676_scaffold549G00270</name>
    <name evidence="1" type="ORF">E6C27_scaffold1480G00170</name>
</gene>
<reference evidence="3 4" key="1">
    <citation type="submission" date="2019-08" db="EMBL/GenBank/DDBJ databases">
        <title>Draft genome sequences of two oriental melons (Cucumis melo L. var makuwa).</title>
        <authorList>
            <person name="Kwon S.-Y."/>
        </authorList>
    </citation>
    <scope>NUCLEOTIDE SEQUENCE [LARGE SCALE GENOMIC DNA]</scope>
    <source>
        <strain evidence="4">cv. Chang Bougi</strain>
        <strain evidence="3">cv. SW 3</strain>
        <tissue evidence="2">Leaf</tissue>
    </source>
</reference>
<dbReference type="Proteomes" id="UP000321393">
    <property type="component" value="Unassembled WGS sequence"/>
</dbReference>
<evidence type="ECO:0000313" key="4">
    <source>
        <dbReference type="Proteomes" id="UP000321947"/>
    </source>
</evidence>
<name>A0A5D3BC22_CUCMM</name>
<dbReference type="EMBL" id="SSTE01019181">
    <property type="protein sequence ID" value="KAA0036895.1"/>
    <property type="molecule type" value="Genomic_DNA"/>
</dbReference>
<comment type="caution">
    <text evidence="2">The sequence shown here is derived from an EMBL/GenBank/DDBJ whole genome shotgun (WGS) entry which is preliminary data.</text>
</comment>
<evidence type="ECO:0000313" key="1">
    <source>
        <dbReference type="EMBL" id="KAA0036895.1"/>
    </source>
</evidence>
<dbReference type="AlphaFoldDB" id="A0A5D3BC22"/>
<evidence type="ECO:0000313" key="3">
    <source>
        <dbReference type="Proteomes" id="UP000321393"/>
    </source>
</evidence>
<evidence type="ECO:0000313" key="2">
    <source>
        <dbReference type="EMBL" id="TYJ96677.1"/>
    </source>
</evidence>
<sequence length="188" mass="21141">MSTSRMTLFAGLTLIPQSLKDQLCVLLLMTSSTMWMNTCHMQLEQAITMNDRDEPRTMFSFPIGFDEMDAIFHKFGTCAVSTLRVGAHIAVNGRIPMMIAPDAENPISLHVVRFSQTIGVCVRKIFPVCYLKWADVGREYIEVVKADLQNQMLELQSQPTSKGTQLLFEDEICETILGRRLGYSKGLG</sequence>
<organism evidence="2 4">
    <name type="scientific">Cucumis melo var. makuwa</name>
    <name type="common">Oriental melon</name>
    <dbReference type="NCBI Taxonomy" id="1194695"/>
    <lineage>
        <taxon>Eukaryota</taxon>
        <taxon>Viridiplantae</taxon>
        <taxon>Streptophyta</taxon>
        <taxon>Embryophyta</taxon>
        <taxon>Tracheophyta</taxon>
        <taxon>Spermatophyta</taxon>
        <taxon>Magnoliopsida</taxon>
        <taxon>eudicotyledons</taxon>
        <taxon>Gunneridae</taxon>
        <taxon>Pentapetalae</taxon>
        <taxon>rosids</taxon>
        <taxon>fabids</taxon>
        <taxon>Cucurbitales</taxon>
        <taxon>Cucurbitaceae</taxon>
        <taxon>Benincaseae</taxon>
        <taxon>Cucumis</taxon>
    </lineage>
</organism>
<dbReference type="OrthoDB" id="5587616at2759"/>
<proteinExistence type="predicted"/>
<protein>
    <submittedName>
        <fullName evidence="2">CACTA en-spm transposon protein</fullName>
    </submittedName>
</protein>
<dbReference type="EMBL" id="SSTD01019280">
    <property type="protein sequence ID" value="TYJ96677.1"/>
    <property type="molecule type" value="Genomic_DNA"/>
</dbReference>
<accession>A0A5D3BC22</accession>
<dbReference type="Proteomes" id="UP000321947">
    <property type="component" value="Unassembled WGS sequence"/>
</dbReference>